<dbReference type="InterPro" id="IPR001005">
    <property type="entry name" value="SANT/Myb"/>
</dbReference>
<dbReference type="GO" id="GO:0000278">
    <property type="term" value="P:mitotic cell cycle"/>
    <property type="evidence" value="ECO:0007669"/>
    <property type="project" value="TreeGrafter"/>
</dbReference>
<dbReference type="GO" id="GO:0000978">
    <property type="term" value="F:RNA polymerase II cis-regulatory region sequence-specific DNA binding"/>
    <property type="evidence" value="ECO:0007669"/>
    <property type="project" value="TreeGrafter"/>
</dbReference>
<dbReference type="RefSeq" id="XP_026608372.1">
    <property type="nucleotide sequence ID" value="XM_026742527.1"/>
</dbReference>
<dbReference type="GO" id="GO:0005634">
    <property type="term" value="C:nucleus"/>
    <property type="evidence" value="ECO:0007669"/>
    <property type="project" value="TreeGrafter"/>
</dbReference>
<proteinExistence type="predicted"/>
<dbReference type="InterPro" id="IPR017930">
    <property type="entry name" value="Myb_dom"/>
</dbReference>
<sequence>MTRPRRNWTAEEDMILREEVEKAQAARNTTVNWTEIARQVPGRTNKDCRKRWHGTTSAKVNKGPWTEDEDERLRNAVQKHGPKWTAVASVVGTRLPDQCSKRWSHAIKPEIDHGPWAVQEVCTAYVVDHIYEANREQDKLLIESVQKYGHSWQQIVSLFFPRRTSLSAKNRFHLLQRRSQHYCRRARTPSSGASDFKPSISGYESGDGNELAWMKLPDTISGCLGEDLLDMDMDEPGGLPEAAAEPPSKTSDPLWMTPFSQSELSSDTMGMLDFPFLQNGTGFRTNDVSITLTSSDLDDHSDPFSLTLANNPKEQKQELSPDDLTPYLGLDQSAPSTTLPTPPSALSSVRQPQAQRRVTIHAVCSSDNLGAIFQAVTKLSVSAVFKTDEQGSF</sequence>
<dbReference type="STRING" id="1810919.A0A3D8T3T9"/>
<feature type="domain" description="Myb-like" evidence="2">
    <location>
        <begin position="57"/>
        <end position="107"/>
    </location>
</feature>
<feature type="region of interest" description="Disordered" evidence="1">
    <location>
        <begin position="233"/>
        <end position="254"/>
    </location>
</feature>
<feature type="compositionally biased region" description="Low complexity" evidence="1">
    <location>
        <begin position="333"/>
        <end position="348"/>
    </location>
</feature>
<dbReference type="Pfam" id="PF13921">
    <property type="entry name" value="Myb_DNA-bind_6"/>
    <property type="match status" value="1"/>
</dbReference>
<name>A0A3D8T3T9_9EURO</name>
<dbReference type="OrthoDB" id="2143914at2759"/>
<dbReference type="CDD" id="cd00167">
    <property type="entry name" value="SANT"/>
    <property type="match status" value="3"/>
</dbReference>
<gene>
    <name evidence="4" type="ORF">DSM5745_00511</name>
</gene>
<dbReference type="Gene3D" id="1.10.10.60">
    <property type="entry name" value="Homeodomain-like"/>
    <property type="match status" value="3"/>
</dbReference>
<comment type="caution">
    <text evidence="4">The sequence shown here is derived from an EMBL/GenBank/DDBJ whole genome shotgun (WGS) entry which is preliminary data.</text>
</comment>
<evidence type="ECO:0000259" key="3">
    <source>
        <dbReference type="PROSITE" id="PS51294"/>
    </source>
</evidence>
<dbReference type="PANTHER" id="PTHR45614:SF199">
    <property type="entry name" value="MYB-LIKE TRANSCRIPTION FACTOR (EUROFUNG)-RELATED"/>
    <property type="match status" value="1"/>
</dbReference>
<keyword evidence="5" id="KW-1185">Reference proteome</keyword>
<dbReference type="SMART" id="SM00717">
    <property type="entry name" value="SANT"/>
    <property type="match status" value="3"/>
</dbReference>
<reference evidence="4 5" key="1">
    <citation type="journal article" date="2018" name="IMA Fungus">
        <title>IMA Genome-F 9: Draft genome sequence of Annulohypoxylon stygium, Aspergillus mulundensis, Berkeleyomyces basicola (syn. Thielaviopsis basicola), Ceratocystis smalleyi, two Cercospora beticola strains, Coleophoma cylindrospora, Fusarium fracticaudum, Phialophora cf. hyalina, and Morchella septimelata.</title>
        <authorList>
            <person name="Wingfield B.D."/>
            <person name="Bills G.F."/>
            <person name="Dong Y."/>
            <person name="Huang W."/>
            <person name="Nel W.J."/>
            <person name="Swalarsk-Parry B.S."/>
            <person name="Vaghefi N."/>
            <person name="Wilken P.M."/>
            <person name="An Z."/>
            <person name="de Beer Z.W."/>
            <person name="De Vos L."/>
            <person name="Chen L."/>
            <person name="Duong T.A."/>
            <person name="Gao Y."/>
            <person name="Hammerbacher A."/>
            <person name="Kikkert J.R."/>
            <person name="Li Y."/>
            <person name="Li H."/>
            <person name="Li K."/>
            <person name="Li Q."/>
            <person name="Liu X."/>
            <person name="Ma X."/>
            <person name="Naidoo K."/>
            <person name="Pethybridge S.J."/>
            <person name="Sun J."/>
            <person name="Steenkamp E.T."/>
            <person name="van der Nest M.A."/>
            <person name="van Wyk S."/>
            <person name="Wingfield M.J."/>
            <person name="Xiong C."/>
            <person name="Yue Q."/>
            <person name="Zhang X."/>
        </authorList>
    </citation>
    <scope>NUCLEOTIDE SEQUENCE [LARGE SCALE GENOMIC DNA]</scope>
    <source>
        <strain evidence="4 5">DSM 5745</strain>
    </source>
</reference>
<dbReference type="Pfam" id="PF00249">
    <property type="entry name" value="Myb_DNA-binding"/>
    <property type="match status" value="2"/>
</dbReference>
<feature type="domain" description="HTH myb-type" evidence="3">
    <location>
        <begin position="57"/>
        <end position="111"/>
    </location>
</feature>
<dbReference type="PROSITE" id="PS51294">
    <property type="entry name" value="HTH_MYB"/>
    <property type="match status" value="2"/>
</dbReference>
<dbReference type="AlphaFoldDB" id="A0A3D8T3T9"/>
<feature type="domain" description="Myb-like" evidence="2">
    <location>
        <begin position="134"/>
        <end position="176"/>
    </location>
</feature>
<evidence type="ECO:0000313" key="4">
    <source>
        <dbReference type="EMBL" id="RDW93189.1"/>
    </source>
</evidence>
<feature type="compositionally biased region" description="Low complexity" evidence="1">
    <location>
        <begin position="236"/>
        <end position="247"/>
    </location>
</feature>
<dbReference type="InterPro" id="IPR009057">
    <property type="entry name" value="Homeodomain-like_sf"/>
</dbReference>
<protein>
    <submittedName>
        <fullName evidence="4">Uncharacterized protein</fullName>
    </submittedName>
</protein>
<evidence type="ECO:0000259" key="2">
    <source>
        <dbReference type="PROSITE" id="PS50090"/>
    </source>
</evidence>
<dbReference type="Proteomes" id="UP000256690">
    <property type="component" value="Unassembled WGS sequence"/>
</dbReference>
<feature type="region of interest" description="Disordered" evidence="1">
    <location>
        <begin position="303"/>
        <end position="353"/>
    </location>
</feature>
<feature type="domain" description="Myb-like" evidence="2">
    <location>
        <begin position="1"/>
        <end position="56"/>
    </location>
</feature>
<evidence type="ECO:0000256" key="1">
    <source>
        <dbReference type="SAM" id="MobiDB-lite"/>
    </source>
</evidence>
<dbReference type="GO" id="GO:0000981">
    <property type="term" value="F:DNA-binding transcription factor activity, RNA polymerase II-specific"/>
    <property type="evidence" value="ECO:0007669"/>
    <property type="project" value="TreeGrafter"/>
</dbReference>
<dbReference type="PROSITE" id="PS50090">
    <property type="entry name" value="MYB_LIKE"/>
    <property type="match status" value="3"/>
</dbReference>
<evidence type="ECO:0000313" key="5">
    <source>
        <dbReference type="Proteomes" id="UP000256690"/>
    </source>
</evidence>
<feature type="domain" description="HTH myb-type" evidence="3">
    <location>
        <begin position="1"/>
        <end position="53"/>
    </location>
</feature>
<dbReference type="SUPFAM" id="SSF46689">
    <property type="entry name" value="Homeodomain-like"/>
    <property type="match status" value="2"/>
</dbReference>
<dbReference type="InterPro" id="IPR050560">
    <property type="entry name" value="MYB_TF"/>
</dbReference>
<accession>A0A3D8T3T9</accession>
<dbReference type="PANTHER" id="PTHR45614">
    <property type="entry name" value="MYB PROTEIN-RELATED"/>
    <property type="match status" value="1"/>
</dbReference>
<dbReference type="EMBL" id="PVWQ01000001">
    <property type="protein sequence ID" value="RDW93189.1"/>
    <property type="molecule type" value="Genomic_DNA"/>
</dbReference>
<dbReference type="GeneID" id="38110881"/>
<dbReference type="GO" id="GO:0045944">
    <property type="term" value="P:positive regulation of transcription by RNA polymerase II"/>
    <property type="evidence" value="ECO:0007669"/>
    <property type="project" value="TreeGrafter"/>
</dbReference>
<organism evidence="4 5">
    <name type="scientific">Aspergillus mulundensis</name>
    <dbReference type="NCBI Taxonomy" id="1810919"/>
    <lineage>
        <taxon>Eukaryota</taxon>
        <taxon>Fungi</taxon>
        <taxon>Dikarya</taxon>
        <taxon>Ascomycota</taxon>
        <taxon>Pezizomycotina</taxon>
        <taxon>Eurotiomycetes</taxon>
        <taxon>Eurotiomycetidae</taxon>
        <taxon>Eurotiales</taxon>
        <taxon>Aspergillaceae</taxon>
        <taxon>Aspergillus</taxon>
        <taxon>Aspergillus subgen. Nidulantes</taxon>
    </lineage>
</organism>